<evidence type="ECO:0000313" key="2">
    <source>
        <dbReference type="Proteomes" id="UP001419268"/>
    </source>
</evidence>
<keyword evidence="2" id="KW-1185">Reference proteome</keyword>
<dbReference type="Proteomes" id="UP001419268">
    <property type="component" value="Unassembled WGS sequence"/>
</dbReference>
<dbReference type="AlphaFoldDB" id="A0AAP0PPU7"/>
<organism evidence="1 2">
    <name type="scientific">Stephania cephalantha</name>
    <dbReference type="NCBI Taxonomy" id="152367"/>
    <lineage>
        <taxon>Eukaryota</taxon>
        <taxon>Viridiplantae</taxon>
        <taxon>Streptophyta</taxon>
        <taxon>Embryophyta</taxon>
        <taxon>Tracheophyta</taxon>
        <taxon>Spermatophyta</taxon>
        <taxon>Magnoliopsida</taxon>
        <taxon>Ranunculales</taxon>
        <taxon>Menispermaceae</taxon>
        <taxon>Menispermoideae</taxon>
        <taxon>Cissampelideae</taxon>
        <taxon>Stephania</taxon>
    </lineage>
</organism>
<sequence>MTLLPLYINSLQLHNPFSNQFWGTPLHWLQVKPKATILFVGRVSILASSHHPIARVW</sequence>
<accession>A0AAP0PPU7</accession>
<protein>
    <submittedName>
        <fullName evidence="1">Uncharacterized protein</fullName>
    </submittedName>
</protein>
<dbReference type="EMBL" id="JBBNAG010000003">
    <property type="protein sequence ID" value="KAK9148496.1"/>
    <property type="molecule type" value="Genomic_DNA"/>
</dbReference>
<comment type="caution">
    <text evidence="1">The sequence shown here is derived from an EMBL/GenBank/DDBJ whole genome shotgun (WGS) entry which is preliminary data.</text>
</comment>
<evidence type="ECO:0000313" key="1">
    <source>
        <dbReference type="EMBL" id="KAK9148496.1"/>
    </source>
</evidence>
<reference evidence="1 2" key="1">
    <citation type="submission" date="2024-01" db="EMBL/GenBank/DDBJ databases">
        <title>Genome assemblies of Stephania.</title>
        <authorList>
            <person name="Yang L."/>
        </authorList>
    </citation>
    <scope>NUCLEOTIDE SEQUENCE [LARGE SCALE GENOMIC DNA]</scope>
    <source>
        <strain evidence="1">JXDWG</strain>
        <tissue evidence="1">Leaf</tissue>
    </source>
</reference>
<name>A0AAP0PPU7_9MAGN</name>
<proteinExistence type="predicted"/>
<gene>
    <name evidence="1" type="ORF">Scep_007253</name>
</gene>